<feature type="transmembrane region" description="Helical" evidence="6">
    <location>
        <begin position="360"/>
        <end position="381"/>
    </location>
</feature>
<dbReference type="Proteomes" id="UP000005341">
    <property type="component" value="Unassembled WGS sequence"/>
</dbReference>
<keyword evidence="5 6" id="KW-0472">Membrane</keyword>
<dbReference type="SUPFAM" id="SSF103473">
    <property type="entry name" value="MFS general substrate transporter"/>
    <property type="match status" value="1"/>
</dbReference>
<evidence type="ECO:0000256" key="1">
    <source>
        <dbReference type="ARBA" id="ARBA00004141"/>
    </source>
</evidence>
<dbReference type="InterPro" id="IPR004752">
    <property type="entry name" value="AmpG_permease/AT-1"/>
</dbReference>
<name>A0A828PJ49_ACTPL</name>
<accession>A0A828PJ49</accession>
<organism evidence="7 8">
    <name type="scientific">Actinobacillus pleuropneumoniae serovar 6 str. Femo</name>
    <dbReference type="NCBI Taxonomy" id="754256"/>
    <lineage>
        <taxon>Bacteria</taxon>
        <taxon>Pseudomonadati</taxon>
        <taxon>Pseudomonadota</taxon>
        <taxon>Gammaproteobacteria</taxon>
        <taxon>Pasteurellales</taxon>
        <taxon>Pasteurellaceae</taxon>
        <taxon>Actinobacillus</taxon>
    </lineage>
</organism>
<dbReference type="AlphaFoldDB" id="A0A828PJ49"/>
<dbReference type="PANTHER" id="PTHR12778">
    <property type="entry name" value="SOLUTE CARRIER FAMILY 33 ACETYL-COA TRANSPORTER -RELATED"/>
    <property type="match status" value="1"/>
</dbReference>
<feature type="transmembrane region" description="Helical" evidence="6">
    <location>
        <begin position="288"/>
        <end position="314"/>
    </location>
</feature>
<feature type="transmembrane region" description="Helical" evidence="6">
    <location>
        <begin position="110"/>
        <end position="129"/>
    </location>
</feature>
<dbReference type="EMBL" id="ADOG01000020">
    <property type="protein sequence ID" value="EFM91598.1"/>
    <property type="molecule type" value="Genomic_DNA"/>
</dbReference>
<dbReference type="NCBIfam" id="TIGR00901">
    <property type="entry name" value="2A0125"/>
    <property type="match status" value="1"/>
</dbReference>
<comment type="subcellular location">
    <subcellularLocation>
        <location evidence="1">Membrane</location>
        <topology evidence="1">Multi-pass membrane protein</topology>
    </subcellularLocation>
</comment>
<evidence type="ECO:0000256" key="6">
    <source>
        <dbReference type="SAM" id="Phobius"/>
    </source>
</evidence>
<dbReference type="CDD" id="cd17486">
    <property type="entry name" value="MFS_AmpG_like"/>
    <property type="match status" value="1"/>
</dbReference>
<feature type="transmembrane region" description="Helical" evidence="6">
    <location>
        <begin position="393"/>
        <end position="412"/>
    </location>
</feature>
<keyword evidence="3 6" id="KW-0812">Transmembrane</keyword>
<keyword evidence="2" id="KW-0813">Transport</keyword>
<evidence type="ECO:0000256" key="2">
    <source>
        <dbReference type="ARBA" id="ARBA00022448"/>
    </source>
</evidence>
<dbReference type="Gene3D" id="1.20.1250.20">
    <property type="entry name" value="MFS general substrate transporter like domains"/>
    <property type="match status" value="1"/>
</dbReference>
<proteinExistence type="predicted"/>
<dbReference type="InterPro" id="IPR011701">
    <property type="entry name" value="MFS"/>
</dbReference>
<gene>
    <name evidence="7" type="ORF">appser6_14460</name>
</gene>
<evidence type="ECO:0000256" key="4">
    <source>
        <dbReference type="ARBA" id="ARBA00022989"/>
    </source>
</evidence>
<protein>
    <submittedName>
        <fullName evidence="7">Uncharacterized protein</fullName>
    </submittedName>
</protein>
<dbReference type="PANTHER" id="PTHR12778:SF10">
    <property type="entry name" value="MAJOR FACILITATOR SUPERFAMILY DOMAIN-CONTAINING PROTEIN 3"/>
    <property type="match status" value="1"/>
</dbReference>
<feature type="transmembrane region" description="Helical" evidence="6">
    <location>
        <begin position="77"/>
        <end position="98"/>
    </location>
</feature>
<dbReference type="InterPro" id="IPR036259">
    <property type="entry name" value="MFS_trans_sf"/>
</dbReference>
<dbReference type="GO" id="GO:0022857">
    <property type="term" value="F:transmembrane transporter activity"/>
    <property type="evidence" value="ECO:0007669"/>
    <property type="project" value="InterPro"/>
</dbReference>
<feature type="transmembrane region" description="Helical" evidence="6">
    <location>
        <begin position="251"/>
        <end position="268"/>
    </location>
</feature>
<feature type="transmembrane region" description="Helical" evidence="6">
    <location>
        <begin position="44"/>
        <end position="65"/>
    </location>
</feature>
<evidence type="ECO:0000313" key="8">
    <source>
        <dbReference type="Proteomes" id="UP000005341"/>
    </source>
</evidence>
<evidence type="ECO:0000256" key="3">
    <source>
        <dbReference type="ARBA" id="ARBA00022692"/>
    </source>
</evidence>
<feature type="transmembrane region" description="Helical" evidence="6">
    <location>
        <begin position="418"/>
        <end position="439"/>
    </location>
</feature>
<feature type="transmembrane region" description="Helical" evidence="6">
    <location>
        <begin position="201"/>
        <end position="221"/>
    </location>
</feature>
<sequence length="447" mass="49730">MIIKLIQSWRIIISFAKEKEKMTASHSSPQPSIWRQIFTKNMLLCIYTGFCSGLPLFVLIQLMPAWFTSANLDIKTIAAFTLTSLPYTWKFLWAALLDRYFPPFLGRRRSWIFLAQVGLLVILAGFGFFDPLVDIGIITVLSVILAFLSATQDIVVDAYRREILSDNELGLGNSIHVNAYRIAGLIPGGLSLFLADHYPWQTVFLITAAFMLPCLFVTLFAQEPKSTPIDKSKPFYMAFVDPFKEFFSRKGVWGAVGLILFIFLYKLGDSLATSLQTKFILDMGFTKSHIAAVVKTTSFWCSIGGGIIGGVAMLKLGVNRALWIFGSVQLITILGFAYLASFEYFPTASIGSAELFKLGIVMAGEYLGVGLGTAAFVAFMARETNPMYTAMQLAIFTSLAALPSKFLGAYTGHLVEAFGYYQFFWICFFVAIPGMLMLIKVAPWQNK</sequence>
<evidence type="ECO:0000313" key="7">
    <source>
        <dbReference type="EMBL" id="EFM91598.1"/>
    </source>
</evidence>
<feature type="transmembrane region" description="Helical" evidence="6">
    <location>
        <begin position="135"/>
        <end position="156"/>
    </location>
</feature>
<feature type="transmembrane region" description="Helical" evidence="6">
    <location>
        <begin position="177"/>
        <end position="195"/>
    </location>
</feature>
<keyword evidence="4 6" id="KW-1133">Transmembrane helix</keyword>
<feature type="transmembrane region" description="Helical" evidence="6">
    <location>
        <begin position="321"/>
        <end position="340"/>
    </location>
</feature>
<comment type="caution">
    <text evidence="7">The sequence shown here is derived from an EMBL/GenBank/DDBJ whole genome shotgun (WGS) entry which is preliminary data.</text>
</comment>
<evidence type="ECO:0000256" key="5">
    <source>
        <dbReference type="ARBA" id="ARBA00023136"/>
    </source>
</evidence>
<reference evidence="7 8" key="1">
    <citation type="journal article" date="2010" name="J. Bacteriol.">
        <title>Comparative genomic characterization of Actinobacillus pleuropneumoniae.</title>
        <authorList>
            <person name="Xu Z."/>
            <person name="Chen X."/>
            <person name="Li L."/>
            <person name="Li T."/>
            <person name="Wang S."/>
            <person name="Chen H."/>
            <person name="Zhou R."/>
        </authorList>
    </citation>
    <scope>NUCLEOTIDE SEQUENCE [LARGE SCALE GENOMIC DNA]</scope>
    <source>
        <strain evidence="7 8">Femo</strain>
    </source>
</reference>
<dbReference type="GO" id="GO:0016020">
    <property type="term" value="C:membrane"/>
    <property type="evidence" value="ECO:0007669"/>
    <property type="project" value="UniProtKB-SubCell"/>
</dbReference>
<dbReference type="Pfam" id="PF07690">
    <property type="entry name" value="MFS_1"/>
    <property type="match status" value="1"/>
</dbReference>